<dbReference type="EMBL" id="QFOD01000021">
    <property type="protein sequence ID" value="PZP28734.1"/>
    <property type="molecule type" value="Genomic_DNA"/>
</dbReference>
<dbReference type="Gene3D" id="3.40.50.1240">
    <property type="entry name" value="Phosphoglycerate mutase-like"/>
    <property type="match status" value="1"/>
</dbReference>
<evidence type="ECO:0000256" key="2">
    <source>
        <dbReference type="PIRSR" id="PIRSR613078-2"/>
    </source>
</evidence>
<dbReference type="SMART" id="SM00855">
    <property type="entry name" value="PGAM"/>
    <property type="match status" value="1"/>
</dbReference>
<dbReference type="InterPro" id="IPR029033">
    <property type="entry name" value="His_PPase_superfam"/>
</dbReference>
<dbReference type="SUPFAM" id="SSF53254">
    <property type="entry name" value="Phosphoglycerate mutase-like"/>
    <property type="match status" value="1"/>
</dbReference>
<dbReference type="Proteomes" id="UP000249633">
    <property type="component" value="Unassembled WGS sequence"/>
</dbReference>
<proteinExistence type="predicted"/>
<accession>A0A2W5DG47</accession>
<protein>
    <submittedName>
        <fullName evidence="3">Histidine phosphatase family protein</fullName>
    </submittedName>
</protein>
<evidence type="ECO:0000313" key="3">
    <source>
        <dbReference type="EMBL" id="PZP28734.1"/>
    </source>
</evidence>
<reference evidence="3 4" key="1">
    <citation type="submission" date="2017-08" db="EMBL/GenBank/DDBJ databases">
        <title>Infants hospitalized years apart are colonized by the same room-sourced microbial strains.</title>
        <authorList>
            <person name="Brooks B."/>
            <person name="Olm M.R."/>
            <person name="Firek B.A."/>
            <person name="Baker R."/>
            <person name="Thomas B.C."/>
            <person name="Morowitz M.J."/>
            <person name="Banfield J.F."/>
        </authorList>
    </citation>
    <scope>NUCLEOTIDE SEQUENCE [LARGE SCALE GENOMIC DNA]</scope>
    <source>
        <strain evidence="3">S2_012_000_R2_81</strain>
    </source>
</reference>
<feature type="binding site" evidence="2">
    <location>
        <begin position="116"/>
        <end position="117"/>
    </location>
    <ligand>
        <name>substrate</name>
    </ligand>
</feature>
<dbReference type="GO" id="GO:0005737">
    <property type="term" value="C:cytoplasm"/>
    <property type="evidence" value="ECO:0007669"/>
    <property type="project" value="TreeGrafter"/>
</dbReference>
<feature type="active site" description="Proton donor/acceptor" evidence="1">
    <location>
        <position position="90"/>
    </location>
</feature>
<dbReference type="Pfam" id="PF00300">
    <property type="entry name" value="His_Phos_1"/>
    <property type="match status" value="1"/>
</dbReference>
<dbReference type="InterPro" id="IPR050275">
    <property type="entry name" value="PGM_Phosphatase"/>
</dbReference>
<sequence>MGRVVTQEPTRVVLIRHGETLWNRSARIQGHTDIPLSPLGLEQARRLAAALADEPLTAIYSSDLQRARQTAEALGEVHDLTLKLDPGLRERSFGCFEGLTWDEIAQAHPEDAERWRRREPGFAVGGGESLIDFSARCVSAALRAAGAHAGGVVAIVAHGGVLDCLYRAATRVALDAPRSWQLGNASINRLLATPEGFTLVGWNDDHHLAGLTADDISA</sequence>
<evidence type="ECO:0000313" key="4">
    <source>
        <dbReference type="Proteomes" id="UP000249633"/>
    </source>
</evidence>
<dbReference type="PANTHER" id="PTHR48100:SF62">
    <property type="entry name" value="GLUCOSYL-3-PHOSPHOGLYCERATE PHOSPHATASE"/>
    <property type="match status" value="1"/>
</dbReference>
<dbReference type="PANTHER" id="PTHR48100">
    <property type="entry name" value="BROAD-SPECIFICITY PHOSPHATASE YOR283W-RELATED"/>
    <property type="match status" value="1"/>
</dbReference>
<dbReference type="InterPro" id="IPR001345">
    <property type="entry name" value="PG/BPGM_mutase_AS"/>
</dbReference>
<dbReference type="AlphaFoldDB" id="A0A2W5DG47"/>
<feature type="binding site" evidence="2">
    <location>
        <position position="66"/>
    </location>
    <ligand>
        <name>substrate</name>
    </ligand>
</feature>
<feature type="binding site" evidence="2">
    <location>
        <begin position="16"/>
        <end position="23"/>
    </location>
    <ligand>
        <name>substrate</name>
    </ligand>
</feature>
<evidence type="ECO:0000256" key="1">
    <source>
        <dbReference type="PIRSR" id="PIRSR613078-1"/>
    </source>
</evidence>
<dbReference type="InterPro" id="IPR013078">
    <property type="entry name" value="His_Pase_superF_clade-1"/>
</dbReference>
<gene>
    <name evidence="3" type="ORF">DI603_18835</name>
</gene>
<organism evidence="3 4">
    <name type="scientific">Roseateles depolymerans</name>
    <dbReference type="NCBI Taxonomy" id="76731"/>
    <lineage>
        <taxon>Bacteria</taxon>
        <taxon>Pseudomonadati</taxon>
        <taxon>Pseudomonadota</taxon>
        <taxon>Betaproteobacteria</taxon>
        <taxon>Burkholderiales</taxon>
        <taxon>Sphaerotilaceae</taxon>
        <taxon>Roseateles</taxon>
    </lineage>
</organism>
<name>A0A2W5DG47_9BURK</name>
<dbReference type="GO" id="GO:0016791">
    <property type="term" value="F:phosphatase activity"/>
    <property type="evidence" value="ECO:0007669"/>
    <property type="project" value="TreeGrafter"/>
</dbReference>
<comment type="caution">
    <text evidence="3">The sequence shown here is derived from an EMBL/GenBank/DDBJ whole genome shotgun (WGS) entry which is preliminary data.</text>
</comment>
<feature type="active site" description="Tele-phosphohistidine intermediate" evidence="1">
    <location>
        <position position="17"/>
    </location>
</feature>
<dbReference type="PROSITE" id="PS00175">
    <property type="entry name" value="PG_MUTASE"/>
    <property type="match status" value="1"/>
</dbReference>
<dbReference type="CDD" id="cd07067">
    <property type="entry name" value="HP_PGM_like"/>
    <property type="match status" value="1"/>
</dbReference>